<evidence type="ECO:0000256" key="1">
    <source>
        <dbReference type="SAM" id="SignalP"/>
    </source>
</evidence>
<feature type="signal peptide" evidence="1">
    <location>
        <begin position="1"/>
        <end position="18"/>
    </location>
</feature>
<name>A0ABX0IAL5_9FLAO</name>
<reference evidence="2 3" key="1">
    <citation type="submission" date="2020-02" db="EMBL/GenBank/DDBJ databases">
        <authorList>
            <person name="Chen W.-M."/>
        </authorList>
    </citation>
    <scope>NUCLEOTIDE SEQUENCE [LARGE SCALE GENOMIC DNA]</scope>
    <source>
        <strain evidence="2 3">TWA-26</strain>
    </source>
</reference>
<dbReference type="EMBL" id="JAAJBV010000002">
    <property type="protein sequence ID" value="NHM03641.1"/>
    <property type="molecule type" value="Genomic_DNA"/>
</dbReference>
<feature type="chain" id="PRO_5047425421" description="DUF4296 domain-containing protein" evidence="1">
    <location>
        <begin position="19"/>
        <end position="278"/>
    </location>
</feature>
<dbReference type="Proteomes" id="UP000761423">
    <property type="component" value="Unassembled WGS sequence"/>
</dbReference>
<keyword evidence="1" id="KW-0732">Signal</keyword>
<evidence type="ECO:0008006" key="4">
    <source>
        <dbReference type="Google" id="ProtNLM"/>
    </source>
</evidence>
<organism evidence="2 3">
    <name type="scientific">Flavobacterium celericrescens</name>
    <dbReference type="NCBI Taxonomy" id="2709780"/>
    <lineage>
        <taxon>Bacteria</taxon>
        <taxon>Pseudomonadati</taxon>
        <taxon>Bacteroidota</taxon>
        <taxon>Flavobacteriia</taxon>
        <taxon>Flavobacteriales</taxon>
        <taxon>Flavobacteriaceae</taxon>
        <taxon>Flavobacterium</taxon>
    </lineage>
</organism>
<evidence type="ECO:0000313" key="3">
    <source>
        <dbReference type="Proteomes" id="UP000761423"/>
    </source>
</evidence>
<sequence length="278" mass="33138">MKTLFKILFLLLSTIVWSQNDKNNAETLFQAIKCKEIVDNIFTKIEDDLKSQTKNIFENYNLDFNNNDDVYHYEKFLKEEIQALNEYTYKKLLNTYSSKYSNKEIENYINLEKDTNYKGSIIEDSKIKTEMNILVNECKEILSKDIKLTLERISAKYEPLKINIFINNILITDKNIDLELILNLKNSYKSYSYSILNENKNELNLPKDTNFDDIVSLKIIYEKKEYIFNRYRNNLPKEIQESLNPFSTKSFNEIKEWILEIDNKKITLKTNIEISIEK</sequence>
<keyword evidence="3" id="KW-1185">Reference proteome</keyword>
<comment type="caution">
    <text evidence="2">The sequence shown here is derived from an EMBL/GenBank/DDBJ whole genome shotgun (WGS) entry which is preliminary data.</text>
</comment>
<evidence type="ECO:0000313" key="2">
    <source>
        <dbReference type="EMBL" id="NHM03641.1"/>
    </source>
</evidence>
<dbReference type="RefSeq" id="WP_166235657.1">
    <property type="nucleotide sequence ID" value="NZ_JAAJBV010000002.1"/>
</dbReference>
<protein>
    <recommendedName>
        <fullName evidence="4">DUF4296 domain-containing protein</fullName>
    </recommendedName>
</protein>
<proteinExistence type="predicted"/>
<accession>A0ABX0IAL5</accession>
<gene>
    <name evidence="2" type="ORF">G4L40_02860</name>
</gene>